<dbReference type="InterPro" id="IPR029494">
    <property type="entry name" value="DarT"/>
</dbReference>
<keyword evidence="3 6" id="KW-0808">Transferase</keyword>
<dbReference type="Proteomes" id="UP000479756">
    <property type="component" value="Unassembled WGS sequence"/>
</dbReference>
<keyword evidence="4 6" id="KW-0548">Nucleotidyltransferase</keyword>
<feature type="region of interest" description="Disordered" evidence="7">
    <location>
        <begin position="1"/>
        <end position="29"/>
    </location>
</feature>
<dbReference type="EMBL" id="JAAGWZ010000001">
    <property type="protein sequence ID" value="NEM90374.1"/>
    <property type="molecule type" value="Genomic_DNA"/>
</dbReference>
<dbReference type="GO" id="GO:0003677">
    <property type="term" value="F:DNA binding"/>
    <property type="evidence" value="ECO:0007669"/>
    <property type="project" value="UniProtKB-UniRule"/>
</dbReference>
<protein>
    <submittedName>
        <fullName evidence="9">DUF4433 domain-containing protein</fullName>
    </submittedName>
</protein>
<feature type="binding site" evidence="6">
    <location>
        <position position="52"/>
    </location>
    <ligand>
        <name>NAD(+)</name>
        <dbReference type="ChEBI" id="CHEBI:57540"/>
    </ligand>
</feature>
<comment type="similarity">
    <text evidence="6">Belongs to the DarT ADP-ribosyltransferase family.</text>
</comment>
<keyword evidence="2 6" id="KW-0328">Glycosyltransferase</keyword>
<evidence type="ECO:0000256" key="3">
    <source>
        <dbReference type="ARBA" id="ARBA00022679"/>
    </source>
</evidence>
<dbReference type="GO" id="GO:0016757">
    <property type="term" value="F:glycosyltransferase activity"/>
    <property type="evidence" value="ECO:0007669"/>
    <property type="project" value="UniProtKB-UniRule"/>
</dbReference>
<evidence type="ECO:0000256" key="6">
    <source>
        <dbReference type="PROSITE-ProRule" id="PRU01362"/>
    </source>
</evidence>
<gene>
    <name evidence="9" type="ORF">G3T37_03285</name>
</gene>
<name>A0A7C9PLM9_9MICO</name>
<organism evidence="9 10">
    <name type="scientific">Galbitalea soli</name>
    <dbReference type="NCBI Taxonomy" id="1268042"/>
    <lineage>
        <taxon>Bacteria</taxon>
        <taxon>Bacillati</taxon>
        <taxon>Actinomycetota</taxon>
        <taxon>Actinomycetes</taxon>
        <taxon>Micrococcales</taxon>
        <taxon>Microbacteriaceae</taxon>
        <taxon>Galbitalea</taxon>
    </lineage>
</organism>
<keyword evidence="10" id="KW-1185">Reference proteome</keyword>
<evidence type="ECO:0000256" key="5">
    <source>
        <dbReference type="ARBA" id="ARBA00023125"/>
    </source>
</evidence>
<feature type="active site" description="Proton acceptor" evidence="6">
    <location>
        <position position="84"/>
    </location>
</feature>
<evidence type="ECO:0000256" key="4">
    <source>
        <dbReference type="ARBA" id="ARBA00022695"/>
    </source>
</evidence>
<dbReference type="AlphaFoldDB" id="A0A7C9PLM9"/>
<dbReference type="RefSeq" id="WP_163472031.1">
    <property type="nucleotide sequence ID" value="NZ_JAAGWZ010000001.1"/>
</dbReference>
<sequence>MAPARVRAAPRTPSARRSTTGAGPATSLAAPFRDDVSSQRAFHLTHIDNLAGILRSGSIFAPQSAGWDFAPAVDISSPSTREGRRDAVVTADVPVAEFVPFFLSPTANVWDDLRARRPSARLSAAATAYHPSEFVLLVTTVDAVWSATPSVAVADGDAAATTTRFAVTREESERMLRTLRADPEQERLLDAELLVHGSVAFELITLVGVAHDKARTRVREILAGAAHSPKLAVFPPWFAPGE</sequence>
<comment type="caution">
    <text evidence="6">Lacks conserved residue(s) required for the propagation of feature annotation.</text>
</comment>
<evidence type="ECO:0000313" key="9">
    <source>
        <dbReference type="EMBL" id="NEM90374.1"/>
    </source>
</evidence>
<feature type="binding site" evidence="6">
    <location>
        <begin position="43"/>
        <end position="45"/>
    </location>
    <ligand>
        <name>NAD(+)</name>
        <dbReference type="ChEBI" id="CHEBI:57540"/>
    </ligand>
</feature>
<feature type="compositionally biased region" description="Low complexity" evidence="7">
    <location>
        <begin position="1"/>
        <end position="20"/>
    </location>
</feature>
<feature type="binding site" evidence="6">
    <location>
        <position position="84"/>
    </location>
    <ligand>
        <name>NAD(+)</name>
        <dbReference type="ChEBI" id="CHEBI:57540"/>
    </ligand>
</feature>
<dbReference type="PROSITE" id="PS52018">
    <property type="entry name" value="DART"/>
    <property type="match status" value="1"/>
</dbReference>
<dbReference type="GO" id="GO:0016779">
    <property type="term" value="F:nucleotidyltransferase activity"/>
    <property type="evidence" value="ECO:0007669"/>
    <property type="project" value="UniProtKB-UniRule"/>
</dbReference>
<evidence type="ECO:0000256" key="7">
    <source>
        <dbReference type="SAM" id="MobiDB-lite"/>
    </source>
</evidence>
<evidence type="ECO:0000256" key="2">
    <source>
        <dbReference type="ARBA" id="ARBA00022676"/>
    </source>
</evidence>
<accession>A0A7C9PLM9</accession>
<proteinExistence type="inferred from homology"/>
<feature type="active site" evidence="6">
    <location>
        <position position="192"/>
    </location>
</feature>
<evidence type="ECO:0000313" key="10">
    <source>
        <dbReference type="Proteomes" id="UP000479756"/>
    </source>
</evidence>
<feature type="domain" description="DarT" evidence="8">
    <location>
        <begin position="39"/>
        <end position="239"/>
    </location>
</feature>
<evidence type="ECO:0000259" key="8">
    <source>
        <dbReference type="PROSITE" id="PS52018"/>
    </source>
</evidence>
<reference evidence="9 10" key="1">
    <citation type="journal article" date="2014" name="Int. J. Syst. Evol. Microbiol.">
        <title>Description of Galbitalea soli gen. nov., sp. nov., and Frondihabitans sucicola sp. nov.</title>
        <authorList>
            <person name="Kim S.J."/>
            <person name="Lim J.M."/>
            <person name="Ahn J.H."/>
            <person name="Weon H.Y."/>
            <person name="Hamada M."/>
            <person name="Suzuki K."/>
            <person name="Ahn T.Y."/>
            <person name="Kwon S.W."/>
        </authorList>
    </citation>
    <scope>NUCLEOTIDE SEQUENCE [LARGE SCALE GENOMIC DNA]</scope>
    <source>
        <strain evidence="9 10">NBRC 108727</strain>
    </source>
</reference>
<comment type="caution">
    <text evidence="9">The sequence shown here is derived from an EMBL/GenBank/DDBJ whole genome shotgun (WGS) entry which is preliminary data.</text>
</comment>
<dbReference type="Pfam" id="PF14487">
    <property type="entry name" value="DarT"/>
    <property type="match status" value="1"/>
</dbReference>
<evidence type="ECO:0000256" key="1">
    <source>
        <dbReference type="ARBA" id="ARBA00022649"/>
    </source>
</evidence>
<keyword evidence="5 6" id="KW-0238">DNA-binding</keyword>
<comment type="catalytic activity">
    <reaction evidence="6">
        <text>a thymidine in DNA + NAD(+) = an N-(ADP-alpha-D-ribosyl)-thymidine in DNA + nicotinamide + H(+)</text>
        <dbReference type="Rhea" id="RHEA:71651"/>
        <dbReference type="Rhea" id="RHEA-COMP:13556"/>
        <dbReference type="Rhea" id="RHEA-COMP:18051"/>
        <dbReference type="ChEBI" id="CHEBI:15378"/>
        <dbReference type="ChEBI" id="CHEBI:17154"/>
        <dbReference type="ChEBI" id="CHEBI:57540"/>
        <dbReference type="ChEBI" id="CHEBI:137386"/>
        <dbReference type="ChEBI" id="CHEBI:191199"/>
    </reaction>
</comment>
<keyword evidence="1 6" id="KW-1277">Toxin-antitoxin system</keyword>